<evidence type="ECO:0000313" key="9">
    <source>
        <dbReference type="Proteomes" id="UP000324585"/>
    </source>
</evidence>
<dbReference type="OMA" id="AIENLYW"/>
<comment type="subcellular location">
    <subcellularLocation>
        <location evidence="1">Membrane</location>
        <topology evidence="1">Multi-pass membrane protein</topology>
    </subcellularLocation>
</comment>
<evidence type="ECO:0000256" key="3">
    <source>
        <dbReference type="ARBA" id="ARBA00022692"/>
    </source>
</evidence>
<feature type="transmembrane region" description="Helical" evidence="7">
    <location>
        <begin position="542"/>
        <end position="574"/>
    </location>
</feature>
<feature type="transmembrane region" description="Helical" evidence="7">
    <location>
        <begin position="249"/>
        <end position="271"/>
    </location>
</feature>
<comment type="caution">
    <text evidence="8">The sequence shown here is derived from an EMBL/GenBank/DDBJ whole genome shotgun (WGS) entry which is preliminary data.</text>
</comment>
<keyword evidence="6 7" id="KW-0472">Membrane</keyword>
<evidence type="ECO:0000256" key="2">
    <source>
        <dbReference type="ARBA" id="ARBA00005227"/>
    </source>
</evidence>
<proteinExistence type="inferred from homology"/>
<keyword evidence="9" id="KW-1185">Reference proteome</keyword>
<feature type="chain" id="PRO_5023969054" description="Transmembrane 9 superfamily member" evidence="7">
    <location>
        <begin position="32"/>
        <end position="682"/>
    </location>
</feature>
<sequence length="682" mass="75274">MLRHGPAPSVAALVTVLVCVSSVARFRVVDAGHSELHSFDHGERVGVLGVQVGPLSNPFQKYDFFSLPYCVPGAVSPEETSGTKKRRRSSSSARRSLYDVMMGVTRTDLGLDVRFGIDSPVTEICSVDMSVEPVFRAFQRALHGDFWMELSVDDLPVYAFVGQPHGSSNHSAGPARSALVLHTQFNFMGEINEDQIVGFRLEMKKPVLLEQRGSVTFTYAVHWTPSKRKFTERFGVFLDARFYQNSSHLMALVNAFFLGLILVGVVSLLLYRSLRSDRENYHAFLDGETYGAGHPSAVTTGGAAKHFARQPQFAAPELLDLRDTDVGLQGWRSIHGDVFRAPPHTEFFAALIGNGVFLLFVFTLAIIATIAGELYTSMHSLFSVFAMSAALGVGVSGYFSGGLYQRSGQKRWIRAMVLTMILIPSILILFLFVVPWIAARGLESPAVFGALFLRPSMTQVLVLLCFLLLVYLPLQILGTMAGRVLRGVSNNPCALNALPRPIDVSKQPWWSSPALLIPVSAALPFSVVFVEVYYLIVSFWNYKYYFVFDLALVVLGMSIVVISSTSIVTTYLLLQAEDYRWPWVSYSCGAWSGMYVFLYAIYVFFVETQSPSRMLSASRLLGGGDVPLDDALAPLRNAIFISIVYISQCALFSSLFSIMAGAIAYVAASVFVRSLYKSLKTQ</sequence>
<keyword evidence="3 7" id="KW-0812">Transmembrane</keyword>
<feature type="transmembrane region" description="Helical" evidence="7">
    <location>
        <begin position="347"/>
        <end position="370"/>
    </location>
</feature>
<evidence type="ECO:0000256" key="4">
    <source>
        <dbReference type="ARBA" id="ARBA00022729"/>
    </source>
</evidence>
<gene>
    <name evidence="8" type="ORF">FVE85_7246</name>
</gene>
<reference evidence="9" key="1">
    <citation type="journal article" date="2019" name="Nat. Commun.">
        <title>Expansion of phycobilisome linker gene families in mesophilic red algae.</title>
        <authorList>
            <person name="Lee J."/>
            <person name="Kim D."/>
            <person name="Bhattacharya D."/>
            <person name="Yoon H.S."/>
        </authorList>
    </citation>
    <scope>NUCLEOTIDE SEQUENCE [LARGE SCALE GENOMIC DNA]</scope>
    <source>
        <strain evidence="9">CCMP 1328</strain>
    </source>
</reference>
<evidence type="ECO:0000313" key="8">
    <source>
        <dbReference type="EMBL" id="KAA8499661.1"/>
    </source>
</evidence>
<dbReference type="PANTHER" id="PTHR10766">
    <property type="entry name" value="TRANSMEMBRANE 9 SUPERFAMILY PROTEIN"/>
    <property type="match status" value="1"/>
</dbReference>
<evidence type="ECO:0000256" key="7">
    <source>
        <dbReference type="RuleBase" id="RU363079"/>
    </source>
</evidence>
<dbReference type="Proteomes" id="UP000324585">
    <property type="component" value="Unassembled WGS sequence"/>
</dbReference>
<comment type="similarity">
    <text evidence="2 7">Belongs to the nonaspanin (TM9SF) (TC 9.A.2) family.</text>
</comment>
<dbReference type="GO" id="GO:0072657">
    <property type="term" value="P:protein localization to membrane"/>
    <property type="evidence" value="ECO:0007669"/>
    <property type="project" value="TreeGrafter"/>
</dbReference>
<dbReference type="InterPro" id="IPR004240">
    <property type="entry name" value="EMP70"/>
</dbReference>
<name>A0A5J4Z6X6_PORPP</name>
<dbReference type="GO" id="GO:0016020">
    <property type="term" value="C:membrane"/>
    <property type="evidence" value="ECO:0007669"/>
    <property type="project" value="UniProtKB-SubCell"/>
</dbReference>
<dbReference type="EMBL" id="VRMN01000001">
    <property type="protein sequence ID" value="KAA8499661.1"/>
    <property type="molecule type" value="Genomic_DNA"/>
</dbReference>
<feature type="signal peptide" evidence="7">
    <location>
        <begin position="1"/>
        <end position="31"/>
    </location>
</feature>
<feature type="transmembrane region" description="Helical" evidence="7">
    <location>
        <begin position="382"/>
        <end position="404"/>
    </location>
</feature>
<feature type="transmembrane region" description="Helical" evidence="7">
    <location>
        <begin position="515"/>
        <end position="536"/>
    </location>
</feature>
<feature type="transmembrane region" description="Helical" evidence="7">
    <location>
        <begin position="586"/>
        <end position="605"/>
    </location>
</feature>
<dbReference type="AlphaFoldDB" id="A0A5J4Z6X6"/>
<evidence type="ECO:0000256" key="5">
    <source>
        <dbReference type="ARBA" id="ARBA00022989"/>
    </source>
</evidence>
<accession>A0A5J4Z6X6</accession>
<feature type="transmembrane region" description="Helical" evidence="7">
    <location>
        <begin position="416"/>
        <end position="438"/>
    </location>
</feature>
<organism evidence="8 9">
    <name type="scientific">Porphyridium purpureum</name>
    <name type="common">Red alga</name>
    <name type="synonym">Porphyridium cruentum</name>
    <dbReference type="NCBI Taxonomy" id="35688"/>
    <lineage>
        <taxon>Eukaryota</taxon>
        <taxon>Rhodophyta</taxon>
        <taxon>Bangiophyceae</taxon>
        <taxon>Porphyridiales</taxon>
        <taxon>Porphyridiaceae</taxon>
        <taxon>Porphyridium</taxon>
    </lineage>
</organism>
<dbReference type="PANTHER" id="PTHR10766:SF41">
    <property type="entry name" value="TRANSMEMBRANE 9 SUPERFAMILY MEMBER 3"/>
    <property type="match status" value="1"/>
</dbReference>
<keyword evidence="5 7" id="KW-1133">Transmembrane helix</keyword>
<feature type="transmembrane region" description="Helical" evidence="7">
    <location>
        <begin position="639"/>
        <end position="672"/>
    </location>
</feature>
<dbReference type="Pfam" id="PF02990">
    <property type="entry name" value="EMP70"/>
    <property type="match status" value="1"/>
</dbReference>
<keyword evidence="4 7" id="KW-0732">Signal</keyword>
<evidence type="ECO:0000256" key="1">
    <source>
        <dbReference type="ARBA" id="ARBA00004141"/>
    </source>
</evidence>
<protein>
    <recommendedName>
        <fullName evidence="7">Transmembrane 9 superfamily member</fullName>
    </recommendedName>
</protein>
<evidence type="ECO:0000256" key="6">
    <source>
        <dbReference type="ARBA" id="ARBA00023136"/>
    </source>
</evidence>
<dbReference type="OrthoDB" id="1666796at2759"/>
<feature type="transmembrane region" description="Helical" evidence="7">
    <location>
        <begin position="458"/>
        <end position="477"/>
    </location>
</feature>